<name>A0ABU0AKX1_9BACI</name>
<evidence type="ECO:0000313" key="3">
    <source>
        <dbReference type="Proteomes" id="UP001238088"/>
    </source>
</evidence>
<dbReference type="RefSeq" id="WP_307476752.1">
    <property type="nucleotide sequence ID" value="NZ_JAUSUB010000015.1"/>
</dbReference>
<evidence type="ECO:0000256" key="1">
    <source>
        <dbReference type="SAM" id="Phobius"/>
    </source>
</evidence>
<dbReference type="InterPro" id="IPR021359">
    <property type="entry name" value="DUF2812"/>
</dbReference>
<proteinExistence type="predicted"/>
<gene>
    <name evidence="2" type="ORF">J2S17_003422</name>
</gene>
<feature type="transmembrane region" description="Helical" evidence="1">
    <location>
        <begin position="149"/>
        <end position="172"/>
    </location>
</feature>
<dbReference type="Proteomes" id="UP001238088">
    <property type="component" value="Unassembled WGS sequence"/>
</dbReference>
<organism evidence="2 3">
    <name type="scientific">Cytobacillus purgationiresistens</name>
    <dbReference type="NCBI Taxonomy" id="863449"/>
    <lineage>
        <taxon>Bacteria</taxon>
        <taxon>Bacillati</taxon>
        <taxon>Bacillota</taxon>
        <taxon>Bacilli</taxon>
        <taxon>Bacillales</taxon>
        <taxon>Bacillaceae</taxon>
        <taxon>Cytobacillus</taxon>
    </lineage>
</organism>
<protein>
    <recommendedName>
        <fullName evidence="4">DUF2812 domain-containing protein</fullName>
    </recommendedName>
</protein>
<dbReference type="Pfam" id="PF11193">
    <property type="entry name" value="DUF2812"/>
    <property type="match status" value="2"/>
</dbReference>
<keyword evidence="1" id="KW-1133">Transmembrane helix</keyword>
<accession>A0ABU0AKX1</accession>
<comment type="caution">
    <text evidence="2">The sequence shown here is derived from an EMBL/GenBank/DDBJ whole genome shotgun (WGS) entry which is preliminary data.</text>
</comment>
<keyword evidence="1" id="KW-0812">Transmembrane</keyword>
<reference evidence="2 3" key="1">
    <citation type="submission" date="2023-07" db="EMBL/GenBank/DDBJ databases">
        <title>Genomic Encyclopedia of Type Strains, Phase IV (KMG-IV): sequencing the most valuable type-strain genomes for metagenomic binning, comparative biology and taxonomic classification.</title>
        <authorList>
            <person name="Goeker M."/>
        </authorList>
    </citation>
    <scope>NUCLEOTIDE SEQUENCE [LARGE SCALE GENOMIC DNA]</scope>
    <source>
        <strain evidence="2 3">DSM 23494</strain>
    </source>
</reference>
<keyword evidence="1" id="KW-0472">Membrane</keyword>
<feature type="transmembrane region" description="Helical" evidence="1">
    <location>
        <begin position="113"/>
        <end position="137"/>
    </location>
</feature>
<evidence type="ECO:0008006" key="4">
    <source>
        <dbReference type="Google" id="ProtNLM"/>
    </source>
</evidence>
<feature type="transmembrane region" description="Helical" evidence="1">
    <location>
        <begin position="367"/>
        <end position="389"/>
    </location>
</feature>
<dbReference type="EMBL" id="JAUSUB010000015">
    <property type="protein sequence ID" value="MDQ0271534.1"/>
    <property type="molecule type" value="Genomic_DNA"/>
</dbReference>
<evidence type="ECO:0000313" key="2">
    <source>
        <dbReference type="EMBL" id="MDQ0271534.1"/>
    </source>
</evidence>
<feature type="transmembrane region" description="Helical" evidence="1">
    <location>
        <begin position="329"/>
        <end position="347"/>
    </location>
</feature>
<sequence length="393" mass="46552">MMKVFKPFWSYDIHKTEAWLNEMSAKGLHLNTFNRWTRYFFFQKGEPKANYYRIGYDKLQQNPASSSLISDGWKIVCKQNSWYILSNDKAMKDIKTSTVRTGIIKRNRILSMLFFFLFCYFTATMITNLSLVSLNLINDGEISFVKSPLWSITFIVLGLGMAFYILLIYSIVKLKKINRILLLENEIPEMIQSSLDQPPSKKQEKLLKRDGKIFVRRKYGWMYAPDKLETWLEGMEQKGFHLYRVNKFGTSFYFKITKPRLVSFCTDYQNISDESYLDIHKEAGWHHVFSSFSSLQKWTIWSKEYTDGESKPRIYTEPTHIIKQAKKVALAYSILFMPLIIMYLFIFGITLQAPPTEEAFTIMHWNLLMYAIAMIMFGSFVVRSWLYYFRMKI</sequence>
<keyword evidence="3" id="KW-1185">Reference proteome</keyword>